<gene>
    <name evidence="1" type="ORF">FPE_LOCUS33931</name>
</gene>
<proteinExistence type="predicted"/>
<evidence type="ECO:0000313" key="2">
    <source>
        <dbReference type="Proteomes" id="UP000834106"/>
    </source>
</evidence>
<dbReference type="AlphaFoldDB" id="A0AAD2AI13"/>
<organism evidence="1 2">
    <name type="scientific">Fraxinus pennsylvanica</name>
    <dbReference type="NCBI Taxonomy" id="56036"/>
    <lineage>
        <taxon>Eukaryota</taxon>
        <taxon>Viridiplantae</taxon>
        <taxon>Streptophyta</taxon>
        <taxon>Embryophyta</taxon>
        <taxon>Tracheophyta</taxon>
        <taxon>Spermatophyta</taxon>
        <taxon>Magnoliopsida</taxon>
        <taxon>eudicotyledons</taxon>
        <taxon>Gunneridae</taxon>
        <taxon>Pentapetalae</taxon>
        <taxon>asterids</taxon>
        <taxon>lamiids</taxon>
        <taxon>Lamiales</taxon>
        <taxon>Oleaceae</taxon>
        <taxon>Oleeae</taxon>
        <taxon>Fraxinus</taxon>
    </lineage>
</organism>
<sequence length="145" mass="16744">MIMRYLKRTKDYMLTYIRLDQLEIIWYFDSDFTGCQDSRRSTSCYIYLLVGGAISWKSTNQTLTASSTIAAEFVACYEVSNHGIWLRNFITGLHILNGVEKPLKLYCDNNSAAIYSNNNRSSSKSKHIEIKFLVMKERVQSGQFP</sequence>
<evidence type="ECO:0008006" key="3">
    <source>
        <dbReference type="Google" id="ProtNLM"/>
    </source>
</evidence>
<protein>
    <recommendedName>
        <fullName evidence="3">Copia protein</fullName>
    </recommendedName>
</protein>
<dbReference type="PANTHER" id="PTHR11439:SF467">
    <property type="entry name" value="INTEGRASE CATALYTIC DOMAIN-CONTAINING PROTEIN"/>
    <property type="match status" value="1"/>
</dbReference>
<keyword evidence="2" id="KW-1185">Reference proteome</keyword>
<dbReference type="EMBL" id="OU503057">
    <property type="protein sequence ID" value="CAI9786501.1"/>
    <property type="molecule type" value="Genomic_DNA"/>
</dbReference>
<dbReference type="Proteomes" id="UP000834106">
    <property type="component" value="Chromosome 22"/>
</dbReference>
<name>A0AAD2AI13_9LAMI</name>
<accession>A0AAD2AI13</accession>
<reference evidence="1" key="1">
    <citation type="submission" date="2023-05" db="EMBL/GenBank/DDBJ databases">
        <authorList>
            <person name="Huff M."/>
        </authorList>
    </citation>
    <scope>NUCLEOTIDE SEQUENCE</scope>
</reference>
<evidence type="ECO:0000313" key="1">
    <source>
        <dbReference type="EMBL" id="CAI9786501.1"/>
    </source>
</evidence>
<dbReference type="CDD" id="cd09272">
    <property type="entry name" value="RNase_HI_RT_Ty1"/>
    <property type="match status" value="1"/>
</dbReference>
<dbReference type="PANTHER" id="PTHR11439">
    <property type="entry name" value="GAG-POL-RELATED RETROTRANSPOSON"/>
    <property type="match status" value="1"/>
</dbReference>